<protein>
    <submittedName>
        <fullName evidence="2">Uncharacterized protein</fullName>
    </submittedName>
</protein>
<comment type="caution">
    <text evidence="2">The sequence shown here is derived from an EMBL/GenBank/DDBJ whole genome shotgun (WGS) entry which is preliminary data.</text>
</comment>
<proteinExistence type="predicted"/>
<dbReference type="RefSeq" id="WP_343936896.1">
    <property type="nucleotide sequence ID" value="NZ_BAAABU010000016.1"/>
</dbReference>
<organism evidence="2 3">
    <name type="scientific">Saccharothrix mutabilis subsp. mutabilis</name>
    <dbReference type="NCBI Taxonomy" id="66855"/>
    <lineage>
        <taxon>Bacteria</taxon>
        <taxon>Bacillati</taxon>
        <taxon>Actinomycetota</taxon>
        <taxon>Actinomycetes</taxon>
        <taxon>Pseudonocardiales</taxon>
        <taxon>Pseudonocardiaceae</taxon>
        <taxon>Saccharothrix</taxon>
    </lineage>
</organism>
<keyword evidence="3" id="KW-1185">Reference proteome</keyword>
<evidence type="ECO:0000313" key="2">
    <source>
        <dbReference type="EMBL" id="GAA0248733.1"/>
    </source>
</evidence>
<dbReference type="Proteomes" id="UP001500416">
    <property type="component" value="Unassembled WGS sequence"/>
</dbReference>
<name>A0ABN0UFB7_9PSEU</name>
<evidence type="ECO:0000256" key="1">
    <source>
        <dbReference type="SAM" id="MobiDB-lite"/>
    </source>
</evidence>
<dbReference type="EMBL" id="BAAABU010000016">
    <property type="protein sequence ID" value="GAA0248733.1"/>
    <property type="molecule type" value="Genomic_DNA"/>
</dbReference>
<gene>
    <name evidence="2" type="ORF">GCM10010492_55820</name>
</gene>
<reference evidence="2 3" key="1">
    <citation type="journal article" date="2019" name="Int. J. Syst. Evol. Microbiol.">
        <title>The Global Catalogue of Microorganisms (GCM) 10K type strain sequencing project: providing services to taxonomists for standard genome sequencing and annotation.</title>
        <authorList>
            <consortium name="The Broad Institute Genomics Platform"/>
            <consortium name="The Broad Institute Genome Sequencing Center for Infectious Disease"/>
            <person name="Wu L."/>
            <person name="Ma J."/>
        </authorList>
    </citation>
    <scope>NUCLEOTIDE SEQUENCE [LARGE SCALE GENOMIC DNA]</scope>
    <source>
        <strain evidence="2 3">JCM 3380</strain>
    </source>
</reference>
<sequence>MDFPSDEDRSPATASRRALRLWRAYAYRDPELVATLLDGLDTGQVEQVAVAQVAEYNDALRTLAGRRAGLPAVLGEIDRVAATAPPELEFAITTAVRAVTGGAMDMGAALRGLRPVGRAHALAICITAANIAVHGRAHYQNTLDALDGTRPATRPSATPPGCLPDGRYLLPRPPAG</sequence>
<accession>A0ABN0UFB7</accession>
<evidence type="ECO:0000313" key="3">
    <source>
        <dbReference type="Proteomes" id="UP001500416"/>
    </source>
</evidence>
<feature type="region of interest" description="Disordered" evidence="1">
    <location>
        <begin position="148"/>
        <end position="176"/>
    </location>
</feature>